<evidence type="ECO:0000313" key="1">
    <source>
        <dbReference type="EMBL" id="KAL3319109.1"/>
    </source>
</evidence>
<gene>
    <name evidence="1" type="ORF">Ciccas_002219</name>
</gene>
<dbReference type="EMBL" id="JBJKFK010000169">
    <property type="protein sequence ID" value="KAL3319109.1"/>
    <property type="molecule type" value="Genomic_DNA"/>
</dbReference>
<dbReference type="AlphaFoldDB" id="A0ABD2QHV1"/>
<evidence type="ECO:0000313" key="2">
    <source>
        <dbReference type="Proteomes" id="UP001626550"/>
    </source>
</evidence>
<keyword evidence="2" id="KW-1185">Reference proteome</keyword>
<proteinExistence type="predicted"/>
<dbReference type="Proteomes" id="UP001626550">
    <property type="component" value="Unassembled WGS sequence"/>
</dbReference>
<organism evidence="1 2">
    <name type="scientific">Cichlidogyrus casuarinus</name>
    <dbReference type="NCBI Taxonomy" id="1844966"/>
    <lineage>
        <taxon>Eukaryota</taxon>
        <taxon>Metazoa</taxon>
        <taxon>Spiralia</taxon>
        <taxon>Lophotrochozoa</taxon>
        <taxon>Platyhelminthes</taxon>
        <taxon>Monogenea</taxon>
        <taxon>Monopisthocotylea</taxon>
        <taxon>Dactylogyridea</taxon>
        <taxon>Ancyrocephalidae</taxon>
        <taxon>Cichlidogyrus</taxon>
    </lineage>
</organism>
<accession>A0ABD2QHV1</accession>
<reference evidence="1 2" key="1">
    <citation type="submission" date="2024-11" db="EMBL/GenBank/DDBJ databases">
        <title>Adaptive evolution of stress response genes in parasites aligns with host niche diversity.</title>
        <authorList>
            <person name="Hahn C."/>
            <person name="Resl P."/>
        </authorList>
    </citation>
    <scope>NUCLEOTIDE SEQUENCE [LARGE SCALE GENOMIC DNA]</scope>
    <source>
        <strain evidence="1">EGGRZ-B1_66</strain>
        <tissue evidence="1">Body</tissue>
    </source>
</reference>
<name>A0ABD2QHV1_9PLAT</name>
<sequence>MHIDYETIEHDLEQIVTKGSTLREVNKNHSLGSLKHYRVRIESFELVVSVNNRKEVVIREFSSLANRLFSRPI</sequence>
<protein>
    <submittedName>
        <fullName evidence="1">Uncharacterized protein</fullName>
    </submittedName>
</protein>
<comment type="caution">
    <text evidence="1">The sequence shown here is derived from an EMBL/GenBank/DDBJ whole genome shotgun (WGS) entry which is preliminary data.</text>
</comment>